<dbReference type="InterPro" id="IPR003593">
    <property type="entry name" value="AAA+_ATPase"/>
</dbReference>
<dbReference type="Proteomes" id="UP000326687">
    <property type="component" value="Unassembled WGS sequence"/>
</dbReference>
<reference evidence="2 3" key="1">
    <citation type="submission" date="2019-09" db="EMBL/GenBank/DDBJ databases">
        <title>Vibrio Fortis S7-72.</title>
        <authorList>
            <person name="Das S.K."/>
        </authorList>
    </citation>
    <scope>NUCLEOTIDE SEQUENCE [LARGE SCALE GENOMIC DNA]</scope>
    <source>
        <strain evidence="2 3">S7-72</strain>
    </source>
</reference>
<comment type="caution">
    <text evidence="2">The sequence shown here is derived from an EMBL/GenBank/DDBJ whole genome shotgun (WGS) entry which is preliminary data.</text>
</comment>
<organism evidence="2 3">
    <name type="scientific">Vibrio fortis</name>
    <dbReference type="NCBI Taxonomy" id="212667"/>
    <lineage>
        <taxon>Bacteria</taxon>
        <taxon>Pseudomonadati</taxon>
        <taxon>Pseudomonadota</taxon>
        <taxon>Gammaproteobacteria</taxon>
        <taxon>Vibrionales</taxon>
        <taxon>Vibrionaceae</taxon>
        <taxon>Vibrio</taxon>
    </lineage>
</organism>
<name>A0A5N3SEI2_9VIBR</name>
<protein>
    <submittedName>
        <fullName evidence="2">ATP-binding protein</fullName>
    </submittedName>
</protein>
<dbReference type="Gene3D" id="3.40.50.300">
    <property type="entry name" value="P-loop containing nucleotide triphosphate hydrolases"/>
    <property type="match status" value="1"/>
</dbReference>
<accession>A0A5N3SEI2</accession>
<keyword evidence="2" id="KW-0547">Nucleotide-binding</keyword>
<dbReference type="PANTHER" id="PTHR43581:SF2">
    <property type="entry name" value="EXCINUCLEASE ATPASE SUBUNIT"/>
    <property type="match status" value="1"/>
</dbReference>
<dbReference type="PANTHER" id="PTHR43581">
    <property type="entry name" value="ATP/GTP PHOSPHATASE"/>
    <property type="match status" value="1"/>
</dbReference>
<dbReference type="InterPro" id="IPR003959">
    <property type="entry name" value="ATPase_AAA_core"/>
</dbReference>
<evidence type="ECO:0000313" key="3">
    <source>
        <dbReference type="Proteomes" id="UP000326687"/>
    </source>
</evidence>
<proteinExistence type="predicted"/>
<feature type="domain" description="AAA+ ATPase" evidence="1">
    <location>
        <begin position="26"/>
        <end position="332"/>
    </location>
</feature>
<evidence type="ECO:0000313" key="2">
    <source>
        <dbReference type="EMBL" id="KAB0304782.1"/>
    </source>
</evidence>
<dbReference type="InterPro" id="IPR027417">
    <property type="entry name" value="P-loop_NTPase"/>
</dbReference>
<evidence type="ECO:0000259" key="1">
    <source>
        <dbReference type="SMART" id="SM00382"/>
    </source>
</evidence>
<keyword evidence="2" id="KW-0067">ATP-binding</keyword>
<dbReference type="AlphaFoldDB" id="A0A5N3SEI2"/>
<dbReference type="GO" id="GO:0016887">
    <property type="term" value="F:ATP hydrolysis activity"/>
    <property type="evidence" value="ECO:0007669"/>
    <property type="project" value="InterPro"/>
</dbReference>
<sequence>MVKSMIESIDFKLIGTSDKYVTINLNGKNLIITGGNGCGKTRFLRQLDQYLKQFFNRKILSKEATQQQLNNYQTQLDRIGVSDQNYNFYANKVQLFKGQLERISNENMDISDSDALFELVNKNQFILRFFEANRLASNIAGNGKIESIFNVKQAGKSQGFEEDSSNQFEKYLVSYYNYGSHVIARENNPEKEQQINEWFEKVQNDLRNLFEDNELILQYNPEEQAFYIHQEGKEPYRFNNLSSGYSSILSIYADLLMKVELRDIPAEDITGFVLIDEIDAHLHVSIQRKIFSFFDKAFPKIQFIVTTHSPFVVQSVNDSIIYDLSKLETLEDLSMYSYESILKGLLGVESTSDILNKQLDEMAEIINQEPVNTERLQELIDGIEPHEGQLNARSRAFLLLGKNALLDSTDGEG</sequence>
<gene>
    <name evidence="2" type="ORF">F2Z80_06470</name>
</gene>
<dbReference type="SUPFAM" id="SSF52540">
    <property type="entry name" value="P-loop containing nucleoside triphosphate hydrolases"/>
    <property type="match status" value="1"/>
</dbReference>
<dbReference type="SMART" id="SM00382">
    <property type="entry name" value="AAA"/>
    <property type="match status" value="1"/>
</dbReference>
<dbReference type="GO" id="GO:0005524">
    <property type="term" value="F:ATP binding"/>
    <property type="evidence" value="ECO:0007669"/>
    <property type="project" value="UniProtKB-KW"/>
</dbReference>
<dbReference type="EMBL" id="VXDD01000001">
    <property type="protein sequence ID" value="KAB0304782.1"/>
    <property type="molecule type" value="Genomic_DNA"/>
</dbReference>
<dbReference type="InterPro" id="IPR051396">
    <property type="entry name" value="Bact_Antivir_Def_Nuclease"/>
</dbReference>
<dbReference type="Pfam" id="PF13304">
    <property type="entry name" value="AAA_21"/>
    <property type="match status" value="1"/>
</dbReference>